<dbReference type="KEGG" id="tnu:BD01_0828"/>
<evidence type="ECO:0000313" key="2">
    <source>
        <dbReference type="EMBL" id="AHL22450.1"/>
    </source>
</evidence>
<evidence type="ECO:0000313" key="3">
    <source>
        <dbReference type="Proteomes" id="UP000019434"/>
    </source>
</evidence>
<evidence type="ECO:0000259" key="1">
    <source>
        <dbReference type="Pfam" id="PF10102"/>
    </source>
</evidence>
<dbReference type="EMBL" id="CP007264">
    <property type="protein sequence ID" value="AHL22450.1"/>
    <property type="molecule type" value="Genomic_DNA"/>
</dbReference>
<organism evidence="2 3">
    <name type="scientific">Thermococcus nautili</name>
    <dbReference type="NCBI Taxonomy" id="195522"/>
    <lineage>
        <taxon>Archaea</taxon>
        <taxon>Methanobacteriati</taxon>
        <taxon>Methanobacteriota</taxon>
        <taxon>Thermococci</taxon>
        <taxon>Thermococcales</taxon>
        <taxon>Thermococcaceae</taxon>
        <taxon>Thermococcus</taxon>
    </lineage>
</organism>
<protein>
    <recommendedName>
        <fullName evidence="1">DUF2341 domain-containing protein</fullName>
    </recommendedName>
</protein>
<keyword evidence="3" id="KW-1185">Reference proteome</keyword>
<dbReference type="OrthoDB" id="101984at2157"/>
<dbReference type="RefSeq" id="WP_042690301.1">
    <property type="nucleotide sequence ID" value="NZ_CP007264.1"/>
</dbReference>
<sequence length="478" mass="52052">MDSVRLLRRTLAGILVAILTVGLSLAVPDISVKVQPLGLGACQVKSPITWATITLHWSKSGGIIQTWTLTGASVVFSNDVSGPVNFTAKIEILGYRSFGDTYPTLDVVRATFSTNSEVSAGIVYPLTISSHPQYVVLPSFYPQPEILNVTSIILGGLASCNGKIGVTVFEVGTGSGHYSPPPLNVSEIRITVNNTGNPELRNYVINFTVSPSCVPDLSKVYVTDSSGKQLYFWAFNDSTNGKIWFWVNYTVPANSVREIIIHLNGTGTSQYFNPNRVFWYFNDTQISLRGSLGRGRVYQINYDVSNFLLSRYPGYAVDTNATLGKPSLGSVVLPTWLGPYFISVVDNAGYYYGLGTTGNDSIYVVEGSAPDRVNNGGAPVGTLPSWGPGVYSIVNYIYNASVHTRLYFELSEFIAGYWTGSQTLARYFMLGQRYGGPSVYEWVGIRPIVYPAPRVIVPSDCGASIGGGAYTFTLYFRP</sequence>
<dbReference type="eggNOG" id="arCOG03508">
    <property type="taxonomic scope" value="Archaea"/>
</dbReference>
<dbReference type="STRING" id="195522.BD01_0828"/>
<dbReference type="Pfam" id="PF10102">
    <property type="entry name" value="DUF2341"/>
    <property type="match status" value="1"/>
</dbReference>
<dbReference type="AlphaFoldDB" id="W8P4R0"/>
<proteinExistence type="predicted"/>
<accession>W8P4R0</accession>
<dbReference type="InterPro" id="IPR018765">
    <property type="entry name" value="DUF2341"/>
</dbReference>
<dbReference type="GeneID" id="24959331"/>
<dbReference type="Proteomes" id="UP000019434">
    <property type="component" value="Chromosome"/>
</dbReference>
<reference evidence="2 3" key="1">
    <citation type="submission" date="2014-02" db="EMBL/GenBank/DDBJ databases">
        <title>Genome Sequence of an Hyperthermophilic Archaeon, Thermococcus nautili 30-1, producing viral vesicles.</title>
        <authorList>
            <person name="Oberto J."/>
            <person name="Gaudin M."/>
            <person name="Cossu M."/>
            <person name="Gorlas A."/>
            <person name="Slesarev A."/>
            <person name="Marguet E."/>
            <person name="Forterre P."/>
        </authorList>
    </citation>
    <scope>NUCLEOTIDE SEQUENCE [LARGE SCALE GENOMIC DNA]</scope>
    <source>
        <strain evidence="2 3">30-1</strain>
    </source>
</reference>
<name>W8P4R0_9EURY</name>
<dbReference type="HOGENOM" id="CLU_568185_0_0_2"/>
<gene>
    <name evidence="2" type="ORF">BD01_0828</name>
</gene>
<feature type="domain" description="DUF2341" evidence="1">
    <location>
        <begin position="217"/>
        <end position="285"/>
    </location>
</feature>